<comment type="caution">
    <text evidence="2">The sequence shown here is derived from an EMBL/GenBank/DDBJ whole genome shotgun (WGS) entry which is preliminary data.</text>
</comment>
<feature type="compositionally biased region" description="Basic and acidic residues" evidence="1">
    <location>
        <begin position="90"/>
        <end position="101"/>
    </location>
</feature>
<name>A0A8S1BZZ9_9INSE</name>
<accession>A0A8S1BZZ9</accession>
<keyword evidence="3" id="KW-1185">Reference proteome</keyword>
<organism evidence="2 3">
    <name type="scientific">Cloeon dipterum</name>
    <dbReference type="NCBI Taxonomy" id="197152"/>
    <lineage>
        <taxon>Eukaryota</taxon>
        <taxon>Metazoa</taxon>
        <taxon>Ecdysozoa</taxon>
        <taxon>Arthropoda</taxon>
        <taxon>Hexapoda</taxon>
        <taxon>Insecta</taxon>
        <taxon>Pterygota</taxon>
        <taxon>Palaeoptera</taxon>
        <taxon>Ephemeroptera</taxon>
        <taxon>Pisciforma</taxon>
        <taxon>Baetidae</taxon>
        <taxon>Cloeon</taxon>
    </lineage>
</organism>
<evidence type="ECO:0000313" key="2">
    <source>
        <dbReference type="EMBL" id="CAB3361389.1"/>
    </source>
</evidence>
<evidence type="ECO:0000256" key="1">
    <source>
        <dbReference type="SAM" id="MobiDB-lite"/>
    </source>
</evidence>
<dbReference type="EMBL" id="CADEPI010000006">
    <property type="protein sequence ID" value="CAB3361389.1"/>
    <property type="molecule type" value="Genomic_DNA"/>
</dbReference>
<gene>
    <name evidence="2" type="ORF">CLODIP_2_CD15744</name>
</gene>
<protein>
    <submittedName>
        <fullName evidence="2">Uncharacterized protein</fullName>
    </submittedName>
</protein>
<feature type="region of interest" description="Disordered" evidence="1">
    <location>
        <begin position="45"/>
        <end position="107"/>
    </location>
</feature>
<evidence type="ECO:0000313" key="3">
    <source>
        <dbReference type="Proteomes" id="UP000494165"/>
    </source>
</evidence>
<reference evidence="2 3" key="1">
    <citation type="submission" date="2020-04" db="EMBL/GenBank/DDBJ databases">
        <authorList>
            <person name="Alioto T."/>
            <person name="Alioto T."/>
            <person name="Gomez Garrido J."/>
        </authorList>
    </citation>
    <scope>NUCLEOTIDE SEQUENCE [LARGE SCALE GENOMIC DNA]</scope>
</reference>
<dbReference type="AlphaFoldDB" id="A0A8S1BZZ9"/>
<dbReference type="Proteomes" id="UP000494165">
    <property type="component" value="Unassembled WGS sequence"/>
</dbReference>
<feature type="compositionally biased region" description="Gly residues" evidence="1">
    <location>
        <begin position="71"/>
        <end position="89"/>
    </location>
</feature>
<proteinExistence type="predicted"/>
<sequence>MSSSITLLNCAPLGVVSKKCDSRVRPRTTATPSEQDTLIFEHQFSSGRQVENMAKGKGGGGKADDKKAAAGAGGAPAAGAGAGGGGAAKGGDKKGGGEKSGKKGGKK</sequence>